<accession>A0A0A9CU18</accession>
<sequence length="102" mass="11618">MLGYVVCNPATEEWMAVPSSGWNSSPSEEGDDDIEETEHTYLIFDPAVSSHFKLVQFLQKFSIDNKVGVHTYSSETRSWTDRGSERGQSREVNLNSWVFLEP</sequence>
<evidence type="ECO:0008006" key="2">
    <source>
        <dbReference type="Google" id="ProtNLM"/>
    </source>
</evidence>
<reference evidence="1" key="1">
    <citation type="submission" date="2014-09" db="EMBL/GenBank/DDBJ databases">
        <authorList>
            <person name="Magalhaes I.L.F."/>
            <person name="Oliveira U."/>
            <person name="Santos F.R."/>
            <person name="Vidigal T.H.D.A."/>
            <person name="Brescovit A.D."/>
            <person name="Santos A.J."/>
        </authorList>
    </citation>
    <scope>NUCLEOTIDE SEQUENCE</scope>
    <source>
        <tissue evidence="1">Shoot tissue taken approximately 20 cm above the soil surface</tissue>
    </source>
</reference>
<organism evidence="1">
    <name type="scientific">Arundo donax</name>
    <name type="common">Giant reed</name>
    <name type="synonym">Donax arundinaceus</name>
    <dbReference type="NCBI Taxonomy" id="35708"/>
    <lineage>
        <taxon>Eukaryota</taxon>
        <taxon>Viridiplantae</taxon>
        <taxon>Streptophyta</taxon>
        <taxon>Embryophyta</taxon>
        <taxon>Tracheophyta</taxon>
        <taxon>Spermatophyta</taxon>
        <taxon>Magnoliopsida</taxon>
        <taxon>Liliopsida</taxon>
        <taxon>Poales</taxon>
        <taxon>Poaceae</taxon>
        <taxon>PACMAD clade</taxon>
        <taxon>Arundinoideae</taxon>
        <taxon>Arundineae</taxon>
        <taxon>Arundo</taxon>
    </lineage>
</organism>
<protein>
    <recommendedName>
        <fullName evidence="2">F-box associated domain-containing protein</fullName>
    </recommendedName>
</protein>
<proteinExistence type="predicted"/>
<reference evidence="1" key="2">
    <citation type="journal article" date="2015" name="Data Brief">
        <title>Shoot transcriptome of the giant reed, Arundo donax.</title>
        <authorList>
            <person name="Barrero R.A."/>
            <person name="Guerrero F.D."/>
            <person name="Moolhuijzen P."/>
            <person name="Goolsby J.A."/>
            <person name="Tidwell J."/>
            <person name="Bellgard S.E."/>
            <person name="Bellgard M.I."/>
        </authorList>
    </citation>
    <scope>NUCLEOTIDE SEQUENCE</scope>
    <source>
        <tissue evidence="1">Shoot tissue taken approximately 20 cm above the soil surface</tissue>
    </source>
</reference>
<dbReference type="PANTHER" id="PTHR35546">
    <property type="entry name" value="F-BOX PROTEIN INTERACTION DOMAIN PROTEIN-RELATED"/>
    <property type="match status" value="1"/>
</dbReference>
<dbReference type="EMBL" id="GBRH01218066">
    <property type="protein sequence ID" value="JAD79829.1"/>
    <property type="molecule type" value="Transcribed_RNA"/>
</dbReference>
<dbReference type="PANTHER" id="PTHR35546:SF105">
    <property type="entry name" value="OS05G0139200 PROTEIN"/>
    <property type="match status" value="1"/>
</dbReference>
<dbReference type="InterPro" id="IPR055290">
    <property type="entry name" value="At3g26010-like"/>
</dbReference>
<evidence type="ECO:0000313" key="1">
    <source>
        <dbReference type="EMBL" id="JAD79829.1"/>
    </source>
</evidence>
<dbReference type="AlphaFoldDB" id="A0A0A9CU18"/>
<name>A0A0A9CU18_ARUDO</name>